<dbReference type="InterPro" id="IPR011990">
    <property type="entry name" value="TPR-like_helical_dom_sf"/>
</dbReference>
<dbReference type="Pfam" id="PF13374">
    <property type="entry name" value="TPR_10"/>
    <property type="match status" value="1"/>
</dbReference>
<organism evidence="2 3">
    <name type="scientific">Podospora fimiseda</name>
    <dbReference type="NCBI Taxonomy" id="252190"/>
    <lineage>
        <taxon>Eukaryota</taxon>
        <taxon>Fungi</taxon>
        <taxon>Dikarya</taxon>
        <taxon>Ascomycota</taxon>
        <taxon>Pezizomycotina</taxon>
        <taxon>Sordariomycetes</taxon>
        <taxon>Sordariomycetidae</taxon>
        <taxon>Sordariales</taxon>
        <taxon>Podosporaceae</taxon>
        <taxon>Podospora</taxon>
    </lineage>
</organism>
<dbReference type="PANTHER" id="PTHR46082:SF11">
    <property type="entry name" value="AAA+ ATPASE DOMAIN-CONTAINING PROTEIN-RELATED"/>
    <property type="match status" value="1"/>
</dbReference>
<evidence type="ECO:0008006" key="4">
    <source>
        <dbReference type="Google" id="ProtNLM"/>
    </source>
</evidence>
<dbReference type="Proteomes" id="UP001301958">
    <property type="component" value="Unassembled WGS sequence"/>
</dbReference>
<dbReference type="EMBL" id="MU865831">
    <property type="protein sequence ID" value="KAK4220429.1"/>
    <property type="molecule type" value="Genomic_DNA"/>
</dbReference>
<accession>A0AAN6YJG9</accession>
<reference evidence="2" key="2">
    <citation type="submission" date="2023-05" db="EMBL/GenBank/DDBJ databases">
        <authorList>
            <consortium name="Lawrence Berkeley National Laboratory"/>
            <person name="Steindorff A."/>
            <person name="Hensen N."/>
            <person name="Bonometti L."/>
            <person name="Westerberg I."/>
            <person name="Brannstrom I.O."/>
            <person name="Guillou S."/>
            <person name="Cros-Aarteil S."/>
            <person name="Calhoun S."/>
            <person name="Haridas S."/>
            <person name="Kuo A."/>
            <person name="Mondo S."/>
            <person name="Pangilinan J."/>
            <person name="Riley R."/>
            <person name="Labutti K."/>
            <person name="Andreopoulos B."/>
            <person name="Lipzen A."/>
            <person name="Chen C."/>
            <person name="Yanf M."/>
            <person name="Daum C."/>
            <person name="Ng V."/>
            <person name="Clum A."/>
            <person name="Ohm R."/>
            <person name="Martin F."/>
            <person name="Silar P."/>
            <person name="Natvig D."/>
            <person name="Lalanne C."/>
            <person name="Gautier V."/>
            <person name="Ament-Velasquez S.L."/>
            <person name="Kruys A."/>
            <person name="Hutchinson M.I."/>
            <person name="Powell A.J."/>
            <person name="Barry K."/>
            <person name="Miller A.N."/>
            <person name="Grigoriev I.V."/>
            <person name="Debuchy R."/>
            <person name="Gladieux P."/>
            <person name="Thoren M.H."/>
            <person name="Johannesson H."/>
        </authorList>
    </citation>
    <scope>NUCLEOTIDE SEQUENCE</scope>
    <source>
        <strain evidence="2">CBS 990.96</strain>
    </source>
</reference>
<name>A0AAN6YJG9_9PEZI</name>
<keyword evidence="3" id="KW-1185">Reference proteome</keyword>
<sequence length="130" mass="14744">METSKTKLGADHPSTLTSMANLASAYRNQGRWEEAEKLEVQVMETSKTKLRADHPDTLTSKQMVGAEEGLIQSQDGEQRSHGGFQNATQEKGKTAGLTSEPQHHSRKQKRRLFYRVRSFWNSTHRRFGQG</sequence>
<feature type="region of interest" description="Disordered" evidence="1">
    <location>
        <begin position="68"/>
        <end position="110"/>
    </location>
</feature>
<dbReference type="InterPro" id="IPR053137">
    <property type="entry name" value="NLR-like"/>
</dbReference>
<dbReference type="AlphaFoldDB" id="A0AAN6YJG9"/>
<reference evidence="2" key="1">
    <citation type="journal article" date="2023" name="Mol. Phylogenet. Evol.">
        <title>Genome-scale phylogeny and comparative genomics of the fungal order Sordariales.</title>
        <authorList>
            <person name="Hensen N."/>
            <person name="Bonometti L."/>
            <person name="Westerberg I."/>
            <person name="Brannstrom I.O."/>
            <person name="Guillou S."/>
            <person name="Cros-Aarteil S."/>
            <person name="Calhoun S."/>
            <person name="Haridas S."/>
            <person name="Kuo A."/>
            <person name="Mondo S."/>
            <person name="Pangilinan J."/>
            <person name="Riley R."/>
            <person name="LaButti K."/>
            <person name="Andreopoulos B."/>
            <person name="Lipzen A."/>
            <person name="Chen C."/>
            <person name="Yan M."/>
            <person name="Daum C."/>
            <person name="Ng V."/>
            <person name="Clum A."/>
            <person name="Steindorff A."/>
            <person name="Ohm R.A."/>
            <person name="Martin F."/>
            <person name="Silar P."/>
            <person name="Natvig D.O."/>
            <person name="Lalanne C."/>
            <person name="Gautier V."/>
            <person name="Ament-Velasquez S.L."/>
            <person name="Kruys A."/>
            <person name="Hutchinson M.I."/>
            <person name="Powell A.J."/>
            <person name="Barry K."/>
            <person name="Miller A.N."/>
            <person name="Grigoriev I.V."/>
            <person name="Debuchy R."/>
            <person name="Gladieux P."/>
            <person name="Hiltunen Thoren M."/>
            <person name="Johannesson H."/>
        </authorList>
    </citation>
    <scope>NUCLEOTIDE SEQUENCE</scope>
    <source>
        <strain evidence="2">CBS 990.96</strain>
    </source>
</reference>
<evidence type="ECO:0000313" key="3">
    <source>
        <dbReference type="Proteomes" id="UP001301958"/>
    </source>
</evidence>
<gene>
    <name evidence="2" type="ORF">QBC38DRAFT_215256</name>
</gene>
<dbReference type="Gene3D" id="1.25.40.10">
    <property type="entry name" value="Tetratricopeptide repeat domain"/>
    <property type="match status" value="1"/>
</dbReference>
<evidence type="ECO:0000313" key="2">
    <source>
        <dbReference type="EMBL" id="KAK4220429.1"/>
    </source>
</evidence>
<dbReference type="PANTHER" id="PTHR46082">
    <property type="entry name" value="ATP/GTP-BINDING PROTEIN-RELATED"/>
    <property type="match status" value="1"/>
</dbReference>
<comment type="caution">
    <text evidence="2">The sequence shown here is derived from an EMBL/GenBank/DDBJ whole genome shotgun (WGS) entry which is preliminary data.</text>
</comment>
<proteinExistence type="predicted"/>
<protein>
    <recommendedName>
        <fullName evidence="4">Kinesin light chain</fullName>
    </recommendedName>
</protein>
<evidence type="ECO:0000256" key="1">
    <source>
        <dbReference type="SAM" id="MobiDB-lite"/>
    </source>
</evidence>